<dbReference type="GO" id="GO:0003884">
    <property type="term" value="F:D-amino-acid oxidase activity"/>
    <property type="evidence" value="ECO:0007669"/>
    <property type="project" value="InterPro"/>
</dbReference>
<dbReference type="Proteomes" id="UP000765509">
    <property type="component" value="Unassembled WGS sequence"/>
</dbReference>
<dbReference type="SUPFAM" id="SSF54373">
    <property type="entry name" value="FAD-linked reductases, C-terminal domain"/>
    <property type="match status" value="1"/>
</dbReference>
<keyword evidence="4" id="KW-0274">FAD</keyword>
<evidence type="ECO:0000256" key="5">
    <source>
        <dbReference type="ARBA" id="ARBA00023002"/>
    </source>
</evidence>
<dbReference type="GO" id="GO:0019478">
    <property type="term" value="P:D-amino acid catabolic process"/>
    <property type="evidence" value="ECO:0007669"/>
    <property type="project" value="TreeGrafter"/>
</dbReference>
<evidence type="ECO:0000259" key="7">
    <source>
        <dbReference type="Pfam" id="PF01266"/>
    </source>
</evidence>
<evidence type="ECO:0000256" key="6">
    <source>
        <dbReference type="SAM" id="MobiDB-lite"/>
    </source>
</evidence>
<dbReference type="OrthoDB" id="2015447at2759"/>
<dbReference type="Gene3D" id="3.40.50.720">
    <property type="entry name" value="NAD(P)-binding Rossmann-like Domain"/>
    <property type="match status" value="1"/>
</dbReference>
<dbReference type="AlphaFoldDB" id="A0A9Q3H220"/>
<feature type="compositionally biased region" description="Polar residues" evidence="6">
    <location>
        <begin position="1"/>
        <end position="16"/>
    </location>
</feature>
<name>A0A9Q3H220_9BASI</name>
<dbReference type="PANTHER" id="PTHR11530">
    <property type="entry name" value="D-AMINO ACID OXIDASE"/>
    <property type="match status" value="1"/>
</dbReference>
<comment type="cofactor">
    <cofactor evidence="1">
        <name>FAD</name>
        <dbReference type="ChEBI" id="CHEBI:57692"/>
    </cofactor>
</comment>
<dbReference type="GO" id="GO:0071949">
    <property type="term" value="F:FAD binding"/>
    <property type="evidence" value="ECO:0007669"/>
    <property type="project" value="InterPro"/>
</dbReference>
<dbReference type="InterPro" id="IPR023209">
    <property type="entry name" value="DAO"/>
</dbReference>
<evidence type="ECO:0000256" key="4">
    <source>
        <dbReference type="ARBA" id="ARBA00022827"/>
    </source>
</evidence>
<evidence type="ECO:0000256" key="1">
    <source>
        <dbReference type="ARBA" id="ARBA00001974"/>
    </source>
</evidence>
<dbReference type="GO" id="GO:0005737">
    <property type="term" value="C:cytoplasm"/>
    <property type="evidence" value="ECO:0007669"/>
    <property type="project" value="TreeGrafter"/>
</dbReference>
<evidence type="ECO:0000256" key="2">
    <source>
        <dbReference type="ARBA" id="ARBA00006730"/>
    </source>
</evidence>
<comment type="similarity">
    <text evidence="2">Belongs to the DAMOX/DASOX family.</text>
</comment>
<feature type="region of interest" description="Disordered" evidence="6">
    <location>
        <begin position="1"/>
        <end position="29"/>
    </location>
</feature>
<organism evidence="8 9">
    <name type="scientific">Austropuccinia psidii MF-1</name>
    <dbReference type="NCBI Taxonomy" id="1389203"/>
    <lineage>
        <taxon>Eukaryota</taxon>
        <taxon>Fungi</taxon>
        <taxon>Dikarya</taxon>
        <taxon>Basidiomycota</taxon>
        <taxon>Pucciniomycotina</taxon>
        <taxon>Pucciniomycetes</taxon>
        <taxon>Pucciniales</taxon>
        <taxon>Sphaerophragmiaceae</taxon>
        <taxon>Austropuccinia</taxon>
    </lineage>
</organism>
<dbReference type="Pfam" id="PF01266">
    <property type="entry name" value="DAO"/>
    <property type="match status" value="1"/>
</dbReference>
<reference evidence="8" key="1">
    <citation type="submission" date="2021-03" db="EMBL/GenBank/DDBJ databases">
        <title>Draft genome sequence of rust myrtle Austropuccinia psidii MF-1, a brazilian biotype.</title>
        <authorList>
            <person name="Quecine M.C."/>
            <person name="Pachon D.M.R."/>
            <person name="Bonatelli M.L."/>
            <person name="Correr F.H."/>
            <person name="Franceschini L.M."/>
            <person name="Leite T.F."/>
            <person name="Margarido G.R.A."/>
            <person name="Almeida C.A."/>
            <person name="Ferrarezi J.A."/>
            <person name="Labate C.A."/>
        </authorList>
    </citation>
    <scope>NUCLEOTIDE SEQUENCE</scope>
    <source>
        <strain evidence="8">MF-1</strain>
    </source>
</reference>
<evidence type="ECO:0000256" key="3">
    <source>
        <dbReference type="ARBA" id="ARBA00022630"/>
    </source>
</evidence>
<keyword evidence="5" id="KW-0560">Oxidoreductase</keyword>
<evidence type="ECO:0000313" key="9">
    <source>
        <dbReference type="Proteomes" id="UP000765509"/>
    </source>
</evidence>
<dbReference type="PANTHER" id="PTHR11530:SF30">
    <property type="entry name" value="FAD DEPENDENT OXIDOREDUCTASE DOMAIN-CONTAINING PROTEIN"/>
    <property type="match status" value="1"/>
</dbReference>
<evidence type="ECO:0000313" key="8">
    <source>
        <dbReference type="EMBL" id="MBW0487164.1"/>
    </source>
</evidence>
<sequence>MAPSMTSHVPSGTTQPKLRGAEPSRSMPSIKYADDALPGLGSFTLKRRSNGLRPQQTSLPNQHHRRWRPRANLCFGADLLGHQQAQVDFASPWAGAYWNPFVAKLQTNQQQREAEWEIASFKELWKISDQLPSTVMKIVYQHYSQHKLSKEDLPWHLDFCPQARRLNSTELASAPPNTIDGFTFETLSLNPVLYLSYLRNKLLHHNVQFVNHRLKSVSEAFVADAEKRWPEAKIVINASGLGSRTLEGVEDQLVEPIRGQMVLIQPPKPLRFATSNRQKESYIICRPSTQDDAEEVVLGGCYQVGSYDLNVDHTLAQNIMEKAVKLRPDLSFDGTVKGLKVLRHIVALRPSRKSGARLEAEKIFIQGKDKVANLIHCYGIGPAGFQSSYGMAQEVKTLVECFVD</sequence>
<proteinExistence type="inferred from homology"/>
<keyword evidence="9" id="KW-1185">Reference proteome</keyword>
<keyword evidence="3" id="KW-0285">Flavoprotein</keyword>
<accession>A0A9Q3H220</accession>
<dbReference type="SUPFAM" id="SSF51971">
    <property type="entry name" value="Nucleotide-binding domain"/>
    <property type="match status" value="1"/>
</dbReference>
<dbReference type="EMBL" id="AVOT02009017">
    <property type="protein sequence ID" value="MBW0487164.1"/>
    <property type="molecule type" value="Genomic_DNA"/>
</dbReference>
<dbReference type="Gene3D" id="3.30.9.10">
    <property type="entry name" value="D-Amino Acid Oxidase, subunit A, domain 2"/>
    <property type="match status" value="1"/>
</dbReference>
<comment type="caution">
    <text evidence="8">The sequence shown here is derived from an EMBL/GenBank/DDBJ whole genome shotgun (WGS) entry which is preliminary data.</text>
</comment>
<feature type="domain" description="FAD dependent oxidoreductase" evidence="7">
    <location>
        <begin position="134"/>
        <end position="395"/>
    </location>
</feature>
<gene>
    <name evidence="8" type="ORF">O181_026879</name>
</gene>
<protein>
    <recommendedName>
        <fullName evidence="7">FAD dependent oxidoreductase domain-containing protein</fullName>
    </recommendedName>
</protein>
<dbReference type="InterPro" id="IPR006076">
    <property type="entry name" value="FAD-dep_OxRdtase"/>
</dbReference>